<evidence type="ECO:0000256" key="1">
    <source>
        <dbReference type="SAM" id="Phobius"/>
    </source>
</evidence>
<comment type="caution">
    <text evidence="2">The sequence shown here is derived from an EMBL/GenBank/DDBJ whole genome shotgun (WGS) entry which is preliminary data.</text>
</comment>
<proteinExistence type="predicted"/>
<protein>
    <submittedName>
        <fullName evidence="2">Uncharacterized protein</fullName>
    </submittedName>
</protein>
<dbReference type="RefSeq" id="XP_041300104.1">
    <property type="nucleotide sequence ID" value="XM_041439454.1"/>
</dbReference>
<keyword evidence="3" id="KW-1185">Reference proteome</keyword>
<reference evidence="2" key="1">
    <citation type="journal article" date="2020" name="New Phytol.">
        <title>Comparative genomics reveals dynamic genome evolution in host specialist ectomycorrhizal fungi.</title>
        <authorList>
            <person name="Lofgren L.A."/>
            <person name="Nguyen N.H."/>
            <person name="Vilgalys R."/>
            <person name="Ruytinx J."/>
            <person name="Liao H.L."/>
            <person name="Branco S."/>
            <person name="Kuo A."/>
            <person name="LaButti K."/>
            <person name="Lipzen A."/>
            <person name="Andreopoulos W."/>
            <person name="Pangilinan J."/>
            <person name="Riley R."/>
            <person name="Hundley H."/>
            <person name="Na H."/>
            <person name="Barry K."/>
            <person name="Grigoriev I.V."/>
            <person name="Stajich J.E."/>
            <person name="Kennedy P.G."/>
        </authorList>
    </citation>
    <scope>NUCLEOTIDE SEQUENCE</scope>
    <source>
        <strain evidence="2">FC423</strain>
    </source>
</reference>
<keyword evidence="1" id="KW-0472">Membrane</keyword>
<dbReference type="GeneID" id="64701713"/>
<sequence>MPVYIGSRAHYYFIPPIIALMMIPRLYIWLSCAHFVLLYYCINTLHRSATSHRYFRIHTLTNVSYLRTGIPLFYEPLVALGLTT</sequence>
<feature type="transmembrane region" description="Helical" evidence="1">
    <location>
        <begin position="12"/>
        <end position="42"/>
    </location>
</feature>
<name>A0A9P7FJT0_9AGAM</name>
<keyword evidence="1" id="KW-1133">Transmembrane helix</keyword>
<evidence type="ECO:0000313" key="2">
    <source>
        <dbReference type="EMBL" id="KAG2120728.1"/>
    </source>
</evidence>
<dbReference type="Proteomes" id="UP000823399">
    <property type="component" value="Unassembled WGS sequence"/>
</dbReference>
<gene>
    <name evidence="2" type="ORF">F5147DRAFT_7400</name>
</gene>
<dbReference type="EMBL" id="JABBWM010000001">
    <property type="protein sequence ID" value="KAG2120728.1"/>
    <property type="molecule type" value="Genomic_DNA"/>
</dbReference>
<dbReference type="AlphaFoldDB" id="A0A9P7FJT0"/>
<evidence type="ECO:0000313" key="3">
    <source>
        <dbReference type="Proteomes" id="UP000823399"/>
    </source>
</evidence>
<accession>A0A9P7FJT0</accession>
<organism evidence="2 3">
    <name type="scientific">Suillus discolor</name>
    <dbReference type="NCBI Taxonomy" id="1912936"/>
    <lineage>
        <taxon>Eukaryota</taxon>
        <taxon>Fungi</taxon>
        <taxon>Dikarya</taxon>
        <taxon>Basidiomycota</taxon>
        <taxon>Agaricomycotina</taxon>
        <taxon>Agaricomycetes</taxon>
        <taxon>Agaricomycetidae</taxon>
        <taxon>Boletales</taxon>
        <taxon>Suillineae</taxon>
        <taxon>Suillaceae</taxon>
        <taxon>Suillus</taxon>
    </lineage>
</organism>
<keyword evidence="1" id="KW-0812">Transmembrane</keyword>